<proteinExistence type="predicted"/>
<reference evidence="2" key="1">
    <citation type="submission" date="2023-01" db="EMBL/GenBank/DDBJ databases">
        <title>Human gut microbiome strain richness.</title>
        <authorList>
            <person name="Chen-Liaw A."/>
        </authorList>
    </citation>
    <scope>NUCLEOTIDE SEQUENCE</scope>
    <source>
        <strain evidence="2">D59st1_B8_D59t2_181005</strain>
    </source>
</reference>
<keyword evidence="1" id="KW-1133">Transmembrane helix</keyword>
<protein>
    <submittedName>
        <fullName evidence="2">Uncharacterized protein</fullName>
    </submittedName>
</protein>
<comment type="caution">
    <text evidence="2">The sequence shown here is derived from an EMBL/GenBank/DDBJ whole genome shotgun (WGS) entry which is preliminary data.</text>
</comment>
<evidence type="ECO:0000313" key="2">
    <source>
        <dbReference type="EMBL" id="MDB8743353.1"/>
    </source>
</evidence>
<evidence type="ECO:0000256" key="1">
    <source>
        <dbReference type="SAM" id="Phobius"/>
    </source>
</evidence>
<dbReference type="Proteomes" id="UP001211421">
    <property type="component" value="Unassembled WGS sequence"/>
</dbReference>
<dbReference type="AlphaFoldDB" id="A0AAW6E294"/>
<accession>A0AAW6E294</accession>
<sequence>MSLYDWLITYIFNGIDTTAYGDYVVITLVIIAVLFVGLIIKAITGLLNIFIR</sequence>
<dbReference type="EMBL" id="JAQMLS010000020">
    <property type="protein sequence ID" value="MDB8743353.1"/>
    <property type="molecule type" value="Genomic_DNA"/>
</dbReference>
<keyword evidence="1" id="KW-0812">Transmembrane</keyword>
<keyword evidence="1" id="KW-0472">Membrane</keyword>
<gene>
    <name evidence="2" type="ORF">PNV70_14930</name>
</gene>
<dbReference type="RefSeq" id="WP_195552323.1">
    <property type="nucleotide sequence ID" value="NZ_JADMNX010000020.1"/>
</dbReference>
<evidence type="ECO:0000313" key="3">
    <source>
        <dbReference type="Proteomes" id="UP001211421"/>
    </source>
</evidence>
<name>A0AAW6E294_9FIRM</name>
<organism evidence="2 3">
    <name type="scientific">Ruminococcus bicirculans</name>
    <name type="common">ex Wegman et al. 2014</name>
    <dbReference type="NCBI Taxonomy" id="1160721"/>
    <lineage>
        <taxon>Bacteria</taxon>
        <taxon>Bacillati</taxon>
        <taxon>Bacillota</taxon>
        <taxon>Clostridia</taxon>
        <taxon>Eubacteriales</taxon>
        <taxon>Oscillospiraceae</taxon>
        <taxon>Ruminococcus</taxon>
    </lineage>
</organism>
<feature type="transmembrane region" description="Helical" evidence="1">
    <location>
        <begin position="23"/>
        <end position="51"/>
    </location>
</feature>